<gene>
    <name evidence="11" type="primary">manB</name>
    <name evidence="11" type="ORF">EAX62_06925</name>
</gene>
<dbReference type="GO" id="GO:0005975">
    <property type="term" value="P:carbohydrate metabolic process"/>
    <property type="evidence" value="ECO:0007669"/>
    <property type="project" value="InterPro"/>
</dbReference>
<evidence type="ECO:0000256" key="5">
    <source>
        <dbReference type="ARBA" id="ARBA00022842"/>
    </source>
</evidence>
<comment type="similarity">
    <text evidence="2">Belongs to the phosphohexose mutase family.</text>
</comment>
<dbReference type="PANTHER" id="PTHR43771:SF1">
    <property type="entry name" value="PHOSPHOMANNOMUTASE"/>
    <property type="match status" value="1"/>
</dbReference>
<sequence>MTIPSPPPSTCPTNRRSCARPDTCACWGLSTRLTHVLTPGIFKANDIRGVVTGDSPEWDTDGARHLGAAFVELLDLGGREFVMGRDMRSGGEELSQAFADGARRAGANVVEVGLTSTDQLWFASGWLSLPGVQFTASHNPAEYNGIKFCLADARPVAPDFTARIRDLAGTIELGQTATGSLRILDTLEAYAAKLSDLVPVGAGRDLKVVIDAGNGMAGHTAAQALAGRGLEVIGLYMDLDGTFPNHPANPLVPENLLDARAAVMGHDADLGLVFDGDADRCFIIDERGEVVDPSVVTAMIALAELAKEPGATIVINKITSWGVTDAVGDAGEVITSRVGHTFVKALMAQHNAIFGGEHSAHYYFRDFWFADTGMLAALHILEMVRAAGKPLSQLAAQYDTYHRSGELNSEVADAAACQDAVAAAFEGRGVQDRMDGLTVANHEQEWWVNLRASNTEPLLRLNVEARDADTMAALRDEVLAIVNETRATIDNRSAQ</sequence>
<name>A0A3M0GKY8_9ACTN</name>
<comment type="caution">
    <text evidence="11">The sequence shown here is derived from an EMBL/GenBank/DDBJ whole genome shotgun (WGS) entry which is preliminary data.</text>
</comment>
<dbReference type="Pfam" id="PF00408">
    <property type="entry name" value="PGM_PMM_IV"/>
    <property type="match status" value="1"/>
</dbReference>
<dbReference type="Pfam" id="PF02880">
    <property type="entry name" value="PGM_PMM_III"/>
    <property type="match status" value="1"/>
</dbReference>
<dbReference type="SUPFAM" id="SSF55957">
    <property type="entry name" value="Phosphoglucomutase, C-terminal domain"/>
    <property type="match status" value="1"/>
</dbReference>
<keyword evidence="6" id="KW-0413">Isomerase</keyword>
<proteinExistence type="inferred from homology"/>
<protein>
    <submittedName>
        <fullName evidence="11">Phosphomannomutase/phosphoglucomutase</fullName>
    </submittedName>
</protein>
<reference evidence="11 12" key="1">
    <citation type="submission" date="2018-10" db="EMBL/GenBank/DDBJ databases">
        <title>Tessaracoccus antarcticuss sp. nov., isolated from sediment.</title>
        <authorList>
            <person name="Zhou L.Y."/>
            <person name="Du Z.J."/>
        </authorList>
    </citation>
    <scope>NUCLEOTIDE SEQUENCE [LARGE SCALE GENOMIC DNA]</scope>
    <source>
        <strain evidence="11 12">JDX10</strain>
    </source>
</reference>
<evidence type="ECO:0000256" key="3">
    <source>
        <dbReference type="ARBA" id="ARBA00022553"/>
    </source>
</evidence>
<keyword evidence="5" id="KW-0460">Magnesium</keyword>
<dbReference type="GO" id="GO:0046872">
    <property type="term" value="F:metal ion binding"/>
    <property type="evidence" value="ECO:0007669"/>
    <property type="project" value="UniProtKB-KW"/>
</dbReference>
<evidence type="ECO:0000256" key="2">
    <source>
        <dbReference type="ARBA" id="ARBA00010231"/>
    </source>
</evidence>
<dbReference type="CDD" id="cd03089">
    <property type="entry name" value="PMM_PGM"/>
    <property type="match status" value="1"/>
</dbReference>
<dbReference type="Proteomes" id="UP000275256">
    <property type="component" value="Unassembled WGS sequence"/>
</dbReference>
<dbReference type="GO" id="GO:0016868">
    <property type="term" value="F:intramolecular phosphotransferase activity"/>
    <property type="evidence" value="ECO:0007669"/>
    <property type="project" value="InterPro"/>
</dbReference>
<keyword evidence="12" id="KW-1185">Reference proteome</keyword>
<feature type="domain" description="Alpha-D-phosphohexomutase C-terminal" evidence="7">
    <location>
        <begin position="406"/>
        <end position="479"/>
    </location>
</feature>
<evidence type="ECO:0000256" key="1">
    <source>
        <dbReference type="ARBA" id="ARBA00001946"/>
    </source>
</evidence>
<evidence type="ECO:0000259" key="9">
    <source>
        <dbReference type="Pfam" id="PF02879"/>
    </source>
</evidence>
<keyword evidence="4" id="KW-0479">Metal-binding</keyword>
<evidence type="ECO:0000313" key="11">
    <source>
        <dbReference type="EMBL" id="RMB62283.1"/>
    </source>
</evidence>
<dbReference type="AlphaFoldDB" id="A0A3M0GKY8"/>
<evidence type="ECO:0000313" key="12">
    <source>
        <dbReference type="Proteomes" id="UP000275256"/>
    </source>
</evidence>
<dbReference type="Gene3D" id="3.30.310.50">
    <property type="entry name" value="Alpha-D-phosphohexomutase, C-terminal domain"/>
    <property type="match status" value="1"/>
</dbReference>
<dbReference type="OrthoDB" id="9803322at2"/>
<evidence type="ECO:0000259" key="8">
    <source>
        <dbReference type="Pfam" id="PF02878"/>
    </source>
</evidence>
<dbReference type="InterPro" id="IPR036900">
    <property type="entry name" value="A-D-PHexomutase_C_sf"/>
</dbReference>
<evidence type="ECO:0000259" key="10">
    <source>
        <dbReference type="Pfam" id="PF02880"/>
    </source>
</evidence>
<dbReference type="InterPro" id="IPR005846">
    <property type="entry name" value="A-D-PHexomutase_a/b/a-III"/>
</dbReference>
<dbReference type="InterPro" id="IPR005841">
    <property type="entry name" value="Alpha-D-phosphohexomutase_SF"/>
</dbReference>
<dbReference type="PANTHER" id="PTHR43771">
    <property type="entry name" value="PHOSPHOMANNOMUTASE"/>
    <property type="match status" value="1"/>
</dbReference>
<dbReference type="InterPro" id="IPR005844">
    <property type="entry name" value="A-D-PHexomutase_a/b/a-I"/>
</dbReference>
<evidence type="ECO:0000259" key="7">
    <source>
        <dbReference type="Pfam" id="PF00408"/>
    </source>
</evidence>
<dbReference type="EMBL" id="REFW01000001">
    <property type="protein sequence ID" value="RMB62283.1"/>
    <property type="molecule type" value="Genomic_DNA"/>
</dbReference>
<keyword evidence="3" id="KW-0597">Phosphoprotein</keyword>
<evidence type="ECO:0000256" key="4">
    <source>
        <dbReference type="ARBA" id="ARBA00022723"/>
    </source>
</evidence>
<dbReference type="InterPro" id="IPR005843">
    <property type="entry name" value="A-D-PHexomutase_C"/>
</dbReference>
<evidence type="ECO:0000256" key="6">
    <source>
        <dbReference type="ARBA" id="ARBA00023235"/>
    </source>
</evidence>
<dbReference type="InterPro" id="IPR016055">
    <property type="entry name" value="A-D-PHexomutase_a/b/a-I/II/III"/>
</dbReference>
<dbReference type="PRINTS" id="PR00509">
    <property type="entry name" value="PGMPMM"/>
</dbReference>
<organism evidence="11 12">
    <name type="scientific">Tessaracoccus antarcticus</name>
    <dbReference type="NCBI Taxonomy" id="2479848"/>
    <lineage>
        <taxon>Bacteria</taxon>
        <taxon>Bacillati</taxon>
        <taxon>Actinomycetota</taxon>
        <taxon>Actinomycetes</taxon>
        <taxon>Propionibacteriales</taxon>
        <taxon>Propionibacteriaceae</taxon>
        <taxon>Tessaracoccus</taxon>
    </lineage>
</organism>
<feature type="domain" description="Alpha-D-phosphohexomutase alpha/beta/alpha" evidence="8">
    <location>
        <begin position="41"/>
        <end position="171"/>
    </location>
</feature>
<dbReference type="Pfam" id="PF02879">
    <property type="entry name" value="PGM_PMM_II"/>
    <property type="match status" value="1"/>
</dbReference>
<dbReference type="SUPFAM" id="SSF53738">
    <property type="entry name" value="Phosphoglucomutase, first 3 domains"/>
    <property type="match status" value="3"/>
</dbReference>
<feature type="domain" description="Alpha-D-phosphohexomutase alpha/beta/alpha" evidence="9">
    <location>
        <begin position="189"/>
        <end position="288"/>
    </location>
</feature>
<accession>A0A3M0GKY8</accession>
<comment type="cofactor">
    <cofactor evidence="1">
        <name>Mg(2+)</name>
        <dbReference type="ChEBI" id="CHEBI:18420"/>
    </cofactor>
</comment>
<dbReference type="InterPro" id="IPR005845">
    <property type="entry name" value="A-D-PHexomutase_a/b/a-II"/>
</dbReference>
<feature type="domain" description="Alpha-D-phosphohexomutase alpha/beta/alpha" evidence="10">
    <location>
        <begin position="298"/>
        <end position="401"/>
    </location>
</feature>
<dbReference type="Pfam" id="PF02878">
    <property type="entry name" value="PGM_PMM_I"/>
    <property type="match status" value="1"/>
</dbReference>
<dbReference type="Gene3D" id="3.40.120.10">
    <property type="entry name" value="Alpha-D-Glucose-1,6-Bisphosphate, subunit A, domain 3"/>
    <property type="match status" value="3"/>
</dbReference>